<dbReference type="Proteomes" id="UP000265566">
    <property type="component" value="Chromosome 6"/>
</dbReference>
<reference evidence="4" key="3">
    <citation type="submission" date="2015-04" db="UniProtKB">
        <authorList>
            <consortium name="EnsemblPlants"/>
        </authorList>
    </citation>
    <scope>IDENTIFICATION</scope>
    <source>
        <strain evidence="4">cv. Jemalong A17</strain>
    </source>
</reference>
<keyword evidence="5" id="KW-1185">Reference proteome</keyword>
<reference evidence="3" key="5">
    <citation type="journal article" date="2018" name="Nat. Plants">
        <title>Whole-genome landscape of Medicago truncatula symbiotic genes.</title>
        <authorList>
            <person name="Pecrix Y."/>
            <person name="Gamas P."/>
            <person name="Carrere S."/>
        </authorList>
    </citation>
    <scope>NUCLEOTIDE SEQUENCE</scope>
    <source>
        <tissue evidence="3">Leaves</tissue>
    </source>
</reference>
<dbReference type="EnsemblPlants" id="KEH25543">
    <property type="protein sequence ID" value="KEH25543"/>
    <property type="gene ID" value="MTR_6g027480"/>
</dbReference>
<keyword evidence="2" id="KW-0472">Membrane</keyword>
<dbReference type="PANTHER" id="PTHR33474:SF28">
    <property type="entry name" value="OS01G0815400 PROTEIN"/>
    <property type="match status" value="1"/>
</dbReference>
<evidence type="ECO:0000313" key="4">
    <source>
        <dbReference type="EnsemblPlants" id="KEH25543"/>
    </source>
</evidence>
<organism evidence="2 5">
    <name type="scientific">Medicago truncatula</name>
    <name type="common">Barrel medic</name>
    <name type="synonym">Medicago tribuloides</name>
    <dbReference type="NCBI Taxonomy" id="3880"/>
    <lineage>
        <taxon>Eukaryota</taxon>
        <taxon>Viridiplantae</taxon>
        <taxon>Streptophyta</taxon>
        <taxon>Embryophyta</taxon>
        <taxon>Tracheophyta</taxon>
        <taxon>Spermatophyta</taxon>
        <taxon>Magnoliopsida</taxon>
        <taxon>eudicotyledons</taxon>
        <taxon>Gunneridae</taxon>
        <taxon>Pentapetalae</taxon>
        <taxon>rosids</taxon>
        <taxon>fabids</taxon>
        <taxon>Fabales</taxon>
        <taxon>Fabaceae</taxon>
        <taxon>Papilionoideae</taxon>
        <taxon>50 kb inversion clade</taxon>
        <taxon>NPAAA clade</taxon>
        <taxon>Hologalegina</taxon>
        <taxon>IRL clade</taxon>
        <taxon>Trifolieae</taxon>
        <taxon>Medicago</taxon>
    </lineage>
</organism>
<dbReference type="AlphaFoldDB" id="A0A072U8W6"/>
<dbReference type="EMBL" id="PSQE01000006">
    <property type="protein sequence ID" value="RHN50738.1"/>
    <property type="molecule type" value="Genomic_DNA"/>
</dbReference>
<evidence type="ECO:0000313" key="2">
    <source>
        <dbReference type="EMBL" id="KEH25543.1"/>
    </source>
</evidence>
<keyword evidence="2" id="KW-0812">Transmembrane</keyword>
<name>A0A072U8W6_MEDTR</name>
<reference evidence="6" key="4">
    <citation type="journal article" date="2018" name="Nat. Plants">
        <title>Whole-genome landscape of Medicago truncatula symbiotic genes.</title>
        <authorList>
            <person name="Pecrix Y."/>
            <person name="Staton S.E."/>
            <person name="Sallet E."/>
            <person name="Lelandais-Briere C."/>
            <person name="Moreau S."/>
            <person name="Carrere S."/>
            <person name="Blein T."/>
            <person name="Jardinaud M.F."/>
            <person name="Latrasse D."/>
            <person name="Zouine M."/>
            <person name="Zahm M."/>
            <person name="Kreplak J."/>
            <person name="Mayjonade B."/>
            <person name="Satge C."/>
            <person name="Perez M."/>
            <person name="Cauet S."/>
            <person name="Marande W."/>
            <person name="Chantry-Darmon C."/>
            <person name="Lopez-Roques C."/>
            <person name="Bouchez O."/>
            <person name="Berard A."/>
            <person name="Debelle F."/>
            <person name="Munos S."/>
            <person name="Bendahmane A."/>
            <person name="Berges H."/>
            <person name="Niebel A."/>
            <person name="Buitink J."/>
            <person name="Frugier F."/>
            <person name="Benhamed M."/>
            <person name="Crespi M."/>
            <person name="Gouzy J."/>
            <person name="Gamas P."/>
        </authorList>
    </citation>
    <scope>NUCLEOTIDE SEQUENCE [LARGE SCALE GENOMIC DNA]</scope>
    <source>
        <strain evidence="6">cv. Jemalong A17</strain>
    </source>
</reference>
<dbReference type="PANTHER" id="PTHR33474">
    <property type="entry name" value="TRANSMEMBRANE PROTEIN"/>
    <property type="match status" value="1"/>
</dbReference>
<feature type="signal peptide" evidence="1">
    <location>
        <begin position="1"/>
        <end position="23"/>
    </location>
</feature>
<evidence type="ECO:0000313" key="5">
    <source>
        <dbReference type="Proteomes" id="UP000002051"/>
    </source>
</evidence>
<dbReference type="Gramene" id="rna35062">
    <property type="protein sequence ID" value="RHN50738.1"/>
    <property type="gene ID" value="gene35062"/>
</dbReference>
<evidence type="ECO:0000313" key="3">
    <source>
        <dbReference type="EMBL" id="RHN50738.1"/>
    </source>
</evidence>
<sequence>MEKNFFILFVILLSFSYFLQVFAIPATRTKNLNSEDESVFASLYKDHGEKMMVHMDERLIGRRVNLELHDYEGPGANKEHNPKSPGNG</sequence>
<dbReference type="EMBL" id="CM001222">
    <property type="protein sequence ID" value="KEH25543.1"/>
    <property type="molecule type" value="Genomic_DNA"/>
</dbReference>
<dbReference type="Proteomes" id="UP000002051">
    <property type="component" value="Chromosome 6"/>
</dbReference>
<proteinExistence type="predicted"/>
<protein>
    <submittedName>
        <fullName evidence="2">Transmembrane protein, putative</fullName>
    </submittedName>
</protein>
<reference evidence="2 5" key="1">
    <citation type="journal article" date="2011" name="Nature">
        <title>The Medicago genome provides insight into the evolution of rhizobial symbioses.</title>
        <authorList>
            <person name="Young N.D."/>
            <person name="Debelle F."/>
            <person name="Oldroyd G.E."/>
            <person name="Geurts R."/>
            <person name="Cannon S.B."/>
            <person name="Udvardi M.K."/>
            <person name="Benedito V.A."/>
            <person name="Mayer K.F."/>
            <person name="Gouzy J."/>
            <person name="Schoof H."/>
            <person name="Van de Peer Y."/>
            <person name="Proost S."/>
            <person name="Cook D.R."/>
            <person name="Meyers B.C."/>
            <person name="Spannagl M."/>
            <person name="Cheung F."/>
            <person name="De Mita S."/>
            <person name="Krishnakumar V."/>
            <person name="Gundlach H."/>
            <person name="Zhou S."/>
            <person name="Mudge J."/>
            <person name="Bharti A.K."/>
            <person name="Murray J.D."/>
            <person name="Naoumkina M.A."/>
            <person name="Rosen B."/>
            <person name="Silverstein K.A."/>
            <person name="Tang H."/>
            <person name="Rombauts S."/>
            <person name="Zhao P.X."/>
            <person name="Zhou P."/>
            <person name="Barbe V."/>
            <person name="Bardou P."/>
            <person name="Bechner M."/>
            <person name="Bellec A."/>
            <person name="Berger A."/>
            <person name="Berges H."/>
            <person name="Bidwell S."/>
            <person name="Bisseling T."/>
            <person name="Choisne N."/>
            <person name="Couloux A."/>
            <person name="Denny R."/>
            <person name="Deshpande S."/>
            <person name="Dai X."/>
            <person name="Doyle J.J."/>
            <person name="Dudez A.M."/>
            <person name="Farmer A.D."/>
            <person name="Fouteau S."/>
            <person name="Franken C."/>
            <person name="Gibelin C."/>
            <person name="Gish J."/>
            <person name="Goldstein S."/>
            <person name="Gonzalez A.J."/>
            <person name="Green P.J."/>
            <person name="Hallab A."/>
            <person name="Hartog M."/>
            <person name="Hua A."/>
            <person name="Humphray S.J."/>
            <person name="Jeong D.H."/>
            <person name="Jing Y."/>
            <person name="Jocker A."/>
            <person name="Kenton S.M."/>
            <person name="Kim D.J."/>
            <person name="Klee K."/>
            <person name="Lai H."/>
            <person name="Lang C."/>
            <person name="Lin S."/>
            <person name="Macmil S.L."/>
            <person name="Magdelenat G."/>
            <person name="Matthews L."/>
            <person name="McCorrison J."/>
            <person name="Monaghan E.L."/>
            <person name="Mun J.H."/>
            <person name="Najar F.Z."/>
            <person name="Nicholson C."/>
            <person name="Noirot C."/>
            <person name="O'Bleness M."/>
            <person name="Paule C.R."/>
            <person name="Poulain J."/>
            <person name="Prion F."/>
            <person name="Qin B."/>
            <person name="Qu C."/>
            <person name="Retzel E.F."/>
            <person name="Riddle C."/>
            <person name="Sallet E."/>
            <person name="Samain S."/>
            <person name="Samson N."/>
            <person name="Sanders I."/>
            <person name="Saurat O."/>
            <person name="Scarpelli C."/>
            <person name="Schiex T."/>
            <person name="Segurens B."/>
            <person name="Severin A.J."/>
            <person name="Sherrier D.J."/>
            <person name="Shi R."/>
            <person name="Sims S."/>
            <person name="Singer S.R."/>
            <person name="Sinharoy S."/>
            <person name="Sterck L."/>
            <person name="Viollet A."/>
            <person name="Wang B.B."/>
            <person name="Wang K."/>
            <person name="Wang M."/>
            <person name="Wang X."/>
            <person name="Warfsmann J."/>
            <person name="Weissenbach J."/>
            <person name="White D.D."/>
            <person name="White J.D."/>
            <person name="Wiley G.B."/>
            <person name="Wincker P."/>
            <person name="Xing Y."/>
            <person name="Yang L."/>
            <person name="Yao Z."/>
            <person name="Ying F."/>
            <person name="Zhai J."/>
            <person name="Zhou L."/>
            <person name="Zuber A."/>
            <person name="Denarie J."/>
            <person name="Dixon R.A."/>
            <person name="May G.D."/>
            <person name="Schwartz D.C."/>
            <person name="Rogers J."/>
            <person name="Quetier F."/>
            <person name="Town C.D."/>
            <person name="Roe B.A."/>
        </authorList>
    </citation>
    <scope>NUCLEOTIDE SEQUENCE [LARGE SCALE GENOMIC DNA]</scope>
    <source>
        <strain evidence="2">A17</strain>
        <strain evidence="4 5">cv. Jemalong A17</strain>
    </source>
</reference>
<dbReference type="HOGENOM" id="CLU_150288_4_0_1"/>
<accession>A0A072U8W6</accession>
<evidence type="ECO:0000313" key="6">
    <source>
        <dbReference type="Proteomes" id="UP000265566"/>
    </source>
</evidence>
<feature type="chain" id="PRO_5014499434" evidence="1">
    <location>
        <begin position="24"/>
        <end position="88"/>
    </location>
</feature>
<evidence type="ECO:0000256" key="1">
    <source>
        <dbReference type="SAM" id="SignalP"/>
    </source>
</evidence>
<reference evidence="2 5" key="2">
    <citation type="journal article" date="2014" name="BMC Genomics">
        <title>An improved genome release (version Mt4.0) for the model legume Medicago truncatula.</title>
        <authorList>
            <person name="Tang H."/>
            <person name="Krishnakumar V."/>
            <person name="Bidwell S."/>
            <person name="Rosen B."/>
            <person name="Chan A."/>
            <person name="Zhou S."/>
            <person name="Gentzbittel L."/>
            <person name="Childs K.L."/>
            <person name="Yandell M."/>
            <person name="Gundlach H."/>
            <person name="Mayer K.F."/>
            <person name="Schwartz D.C."/>
            <person name="Town C.D."/>
        </authorList>
    </citation>
    <scope>GENOME REANNOTATION</scope>
    <source>
        <strain evidence="2">A17</strain>
        <strain evidence="4 5">cv. Jemalong A17</strain>
    </source>
</reference>
<gene>
    <name evidence="2" type="ordered locus">MTR_6g027480</name>
    <name evidence="3" type="ORF">MtrunA17_Chr6g0460751</name>
</gene>
<keyword evidence="1" id="KW-0732">Signal</keyword>